<dbReference type="InterPro" id="IPR000182">
    <property type="entry name" value="GNAT_dom"/>
</dbReference>
<dbReference type="RefSeq" id="WP_054430577.1">
    <property type="nucleotide sequence ID" value="NZ_CADIJR010000044.1"/>
</dbReference>
<evidence type="ECO:0000256" key="2">
    <source>
        <dbReference type="ARBA" id="ARBA00023315"/>
    </source>
</evidence>
<dbReference type="EMBL" id="CADIJR010000044">
    <property type="protein sequence ID" value="CAB3677013.1"/>
    <property type="molecule type" value="Genomic_DNA"/>
</dbReference>
<dbReference type="PANTHER" id="PTHR43877">
    <property type="entry name" value="AMINOALKYLPHOSPHONATE N-ACETYLTRANSFERASE-RELATED-RELATED"/>
    <property type="match status" value="1"/>
</dbReference>
<dbReference type="PROSITE" id="PS51186">
    <property type="entry name" value="GNAT"/>
    <property type="match status" value="1"/>
</dbReference>
<evidence type="ECO:0000313" key="5">
    <source>
        <dbReference type="Proteomes" id="UP000507979"/>
    </source>
</evidence>
<dbReference type="Proteomes" id="UP000507979">
    <property type="component" value="Unassembled WGS sequence"/>
</dbReference>
<protein>
    <recommendedName>
        <fullName evidence="3">N-acetyltransferase domain-containing protein</fullName>
    </recommendedName>
</protein>
<accession>A0A6J5APF1</accession>
<feature type="domain" description="N-acetyltransferase" evidence="3">
    <location>
        <begin position="3"/>
        <end position="144"/>
    </location>
</feature>
<evidence type="ECO:0000313" key="4">
    <source>
        <dbReference type="EMBL" id="CAB3677013.1"/>
    </source>
</evidence>
<sequence length="151" mass="16645">MTPTVREARAADLPGLRALFLATRREAYPWLAPASLRAVDLDAQTEGERLWVALAADGALAGFVSLWEPDDFIHHLYVGRAWQRQGVARALLRALPGWPVTRYRLKCLRRNAAALAFYQACGFVEIGAGAGEDGDYLLLESRGDRPPRAEA</sequence>
<dbReference type="GO" id="GO:0016747">
    <property type="term" value="F:acyltransferase activity, transferring groups other than amino-acyl groups"/>
    <property type="evidence" value="ECO:0007669"/>
    <property type="project" value="InterPro"/>
</dbReference>
<name>A0A6J5APF1_9BURK</name>
<keyword evidence="2" id="KW-0012">Acyltransferase</keyword>
<dbReference type="SUPFAM" id="SSF55729">
    <property type="entry name" value="Acyl-CoA N-acyltransferases (Nat)"/>
    <property type="match status" value="1"/>
</dbReference>
<reference evidence="4 5" key="1">
    <citation type="submission" date="2020-04" db="EMBL/GenBank/DDBJ databases">
        <authorList>
            <person name="De Canck E."/>
        </authorList>
    </citation>
    <scope>NUCLEOTIDE SEQUENCE [LARGE SCALE GENOMIC DNA]</scope>
    <source>
        <strain evidence="4 5">LMG 26845</strain>
    </source>
</reference>
<dbReference type="CDD" id="cd04301">
    <property type="entry name" value="NAT_SF"/>
    <property type="match status" value="1"/>
</dbReference>
<gene>
    <name evidence="4" type="ORF">LMG26845_04062</name>
</gene>
<organism evidence="4 5">
    <name type="scientific">Achromobacter insuavis</name>
    <dbReference type="NCBI Taxonomy" id="1287735"/>
    <lineage>
        <taxon>Bacteria</taxon>
        <taxon>Pseudomonadati</taxon>
        <taxon>Pseudomonadota</taxon>
        <taxon>Betaproteobacteria</taxon>
        <taxon>Burkholderiales</taxon>
        <taxon>Alcaligenaceae</taxon>
        <taxon>Achromobacter</taxon>
    </lineage>
</organism>
<dbReference type="Pfam" id="PF00583">
    <property type="entry name" value="Acetyltransf_1"/>
    <property type="match status" value="1"/>
</dbReference>
<evidence type="ECO:0000256" key="1">
    <source>
        <dbReference type="ARBA" id="ARBA00022679"/>
    </source>
</evidence>
<dbReference type="InterPro" id="IPR016181">
    <property type="entry name" value="Acyl_CoA_acyltransferase"/>
</dbReference>
<dbReference type="GeneID" id="92899935"/>
<dbReference type="InterPro" id="IPR050832">
    <property type="entry name" value="Bact_Acetyltransf"/>
</dbReference>
<dbReference type="Gene3D" id="3.40.630.30">
    <property type="match status" value="1"/>
</dbReference>
<keyword evidence="5" id="KW-1185">Reference proteome</keyword>
<proteinExistence type="predicted"/>
<evidence type="ECO:0000259" key="3">
    <source>
        <dbReference type="PROSITE" id="PS51186"/>
    </source>
</evidence>
<dbReference type="AlphaFoldDB" id="A0A6J5APF1"/>
<keyword evidence="1" id="KW-0808">Transferase</keyword>